<proteinExistence type="predicted"/>
<dbReference type="GO" id="GO:0016829">
    <property type="term" value="F:lyase activity"/>
    <property type="evidence" value="ECO:0007669"/>
    <property type="project" value="UniProtKB-KW"/>
</dbReference>
<dbReference type="InterPro" id="IPR001279">
    <property type="entry name" value="Metallo-B-lactamas"/>
</dbReference>
<reference evidence="6 7" key="1">
    <citation type="submission" date="2019-07" db="EMBL/GenBank/DDBJ databases">
        <authorList>
            <person name="Kim J."/>
        </authorList>
    </citation>
    <scope>NUCLEOTIDE SEQUENCE [LARGE SCALE GENOMIC DNA]</scope>
    <source>
        <strain evidence="6 7">N4</strain>
    </source>
</reference>
<dbReference type="InterPro" id="IPR036866">
    <property type="entry name" value="RibonucZ/Hydroxyglut_hydro"/>
</dbReference>
<gene>
    <name evidence="6" type="ORF">FPZ44_17670</name>
</gene>
<keyword evidence="4" id="KW-1133">Transmembrane helix</keyword>
<dbReference type="Pfam" id="PF12706">
    <property type="entry name" value="Lactamase_B_2"/>
    <property type="match status" value="1"/>
</dbReference>
<dbReference type="AlphaFoldDB" id="A0A559IPY7"/>
<dbReference type="EMBL" id="VNJK01000002">
    <property type="protein sequence ID" value="TVX89603.1"/>
    <property type="molecule type" value="Genomic_DNA"/>
</dbReference>
<keyword evidence="4" id="KW-0812">Transmembrane</keyword>
<dbReference type="Gene3D" id="3.60.15.10">
    <property type="entry name" value="Ribonuclease Z/Hydroxyacylglutathione hydrolase-like"/>
    <property type="match status" value="1"/>
</dbReference>
<dbReference type="SUPFAM" id="SSF56281">
    <property type="entry name" value="Metallo-hydrolase/oxidoreductase"/>
    <property type="match status" value="1"/>
</dbReference>
<comment type="function">
    <text evidence="2">Counteracts the endogenous Pycsar antiviral defense system. Phosphodiesterase that enables metal-dependent hydrolysis of host cyclic nucleotide Pycsar defense signals such as cCMP and cUMP.</text>
</comment>
<feature type="transmembrane region" description="Helical" evidence="4">
    <location>
        <begin position="20"/>
        <end position="42"/>
    </location>
</feature>
<dbReference type="PANTHER" id="PTHR42663:SF6">
    <property type="entry name" value="HYDROLASE C777.06C-RELATED"/>
    <property type="match status" value="1"/>
</dbReference>
<dbReference type="Proteomes" id="UP000318102">
    <property type="component" value="Unassembled WGS sequence"/>
</dbReference>
<keyword evidence="6" id="KW-0456">Lyase</keyword>
<sequence length="328" mass="37332">MLICDRYHSISLSYSDLMSLFLVFIAAFSLLLTAEFVMLPHIHIETGCKKGESFNMLLHLLGTAAYEGIPSLFCRCTLCQQARKLKGKDIRTRTSVVIDQELKIDFPPDTLLHMLRDDLDLEDIQDLLITHSHSDHLYAEDLEARLPGYAQSGDEPIHIYAHDMPLTRIRERIGHTSKYVLHRVQLFVPTKTRTATIVALPAYHMDVETCLLFWIEKGDYTILHAHDSGWFPDETWSWLEQRGQQGHKLSAAILECTMGNDPDSGTHMNAAEVMKTKERLIACGAADQHTVFIVTHFSHNAHLTHQELIDLFEPQGIQVAYDGMKIQL</sequence>
<evidence type="ECO:0000256" key="1">
    <source>
        <dbReference type="ARBA" id="ARBA00034221"/>
    </source>
</evidence>
<name>A0A559IPY7_9BACL</name>
<accession>A0A559IPY7</accession>
<protein>
    <submittedName>
        <fullName evidence="6">Carbon-phosphorus lyase</fullName>
    </submittedName>
</protein>
<evidence type="ECO:0000313" key="7">
    <source>
        <dbReference type="Proteomes" id="UP000318102"/>
    </source>
</evidence>
<dbReference type="OrthoDB" id="9781189at2"/>
<evidence type="ECO:0000256" key="2">
    <source>
        <dbReference type="ARBA" id="ARBA00034301"/>
    </source>
</evidence>
<feature type="domain" description="Metallo-beta-lactamase" evidence="5">
    <location>
        <begin position="118"/>
        <end position="280"/>
    </location>
</feature>
<comment type="catalytic activity">
    <reaction evidence="3">
        <text>3',5'-cyclic UMP + H2O = UMP + H(+)</text>
        <dbReference type="Rhea" id="RHEA:70575"/>
        <dbReference type="ChEBI" id="CHEBI:15377"/>
        <dbReference type="ChEBI" id="CHEBI:15378"/>
        <dbReference type="ChEBI" id="CHEBI:57865"/>
        <dbReference type="ChEBI" id="CHEBI:184387"/>
    </reaction>
    <physiologicalReaction direction="left-to-right" evidence="3">
        <dbReference type="Rhea" id="RHEA:70576"/>
    </physiologicalReaction>
</comment>
<keyword evidence="4" id="KW-0472">Membrane</keyword>
<dbReference type="PANTHER" id="PTHR42663">
    <property type="entry name" value="HYDROLASE C777.06C-RELATED-RELATED"/>
    <property type="match status" value="1"/>
</dbReference>
<comment type="caution">
    <text evidence="6">The sequence shown here is derived from an EMBL/GenBank/DDBJ whole genome shotgun (WGS) entry which is preliminary data.</text>
</comment>
<evidence type="ECO:0000256" key="4">
    <source>
        <dbReference type="SAM" id="Phobius"/>
    </source>
</evidence>
<evidence type="ECO:0000313" key="6">
    <source>
        <dbReference type="EMBL" id="TVX89603.1"/>
    </source>
</evidence>
<evidence type="ECO:0000259" key="5">
    <source>
        <dbReference type="Pfam" id="PF12706"/>
    </source>
</evidence>
<feature type="transmembrane region" description="Helical" evidence="4">
    <location>
        <begin position="54"/>
        <end position="73"/>
    </location>
</feature>
<keyword evidence="7" id="KW-1185">Reference proteome</keyword>
<comment type="catalytic activity">
    <reaction evidence="1">
        <text>3',5'-cyclic CMP + H2O = CMP + H(+)</text>
        <dbReference type="Rhea" id="RHEA:72675"/>
        <dbReference type="ChEBI" id="CHEBI:15377"/>
        <dbReference type="ChEBI" id="CHEBI:15378"/>
        <dbReference type="ChEBI" id="CHEBI:58003"/>
        <dbReference type="ChEBI" id="CHEBI:60377"/>
    </reaction>
    <physiologicalReaction direction="left-to-right" evidence="1">
        <dbReference type="Rhea" id="RHEA:72676"/>
    </physiologicalReaction>
</comment>
<organism evidence="6 7">
    <name type="scientific">Paenibacillus agilis</name>
    <dbReference type="NCBI Taxonomy" id="3020863"/>
    <lineage>
        <taxon>Bacteria</taxon>
        <taxon>Bacillati</taxon>
        <taxon>Bacillota</taxon>
        <taxon>Bacilli</taxon>
        <taxon>Bacillales</taxon>
        <taxon>Paenibacillaceae</taxon>
        <taxon>Paenibacillus</taxon>
    </lineage>
</organism>
<evidence type="ECO:0000256" key="3">
    <source>
        <dbReference type="ARBA" id="ARBA00048505"/>
    </source>
</evidence>